<sequence length="115" mass="12598">MLETCVMAEGRGGTNQDAIKPNVKVHILKSLTMSMLVSLCIKTILWILHQQVCEGYKCIGGFQVCDEGLLLLSIGHRVATQRCLEIQIAHANSLCETSSKYSINVSPGKCSSSWE</sequence>
<dbReference type="EMBL" id="FQ790286">
    <property type="protein sequence ID" value="CCD47515.1"/>
    <property type="molecule type" value="Genomic_DNA"/>
</dbReference>
<dbReference type="Proteomes" id="UP000008177">
    <property type="component" value="Unplaced contigs"/>
</dbReference>
<accession>G2Y4C5</accession>
<dbReference type="HOGENOM" id="CLU_2108669_0_0_1"/>
<evidence type="ECO:0000313" key="1">
    <source>
        <dbReference type="EMBL" id="CCD47515.1"/>
    </source>
</evidence>
<protein>
    <submittedName>
        <fullName evidence="1">Uncharacterized protein</fullName>
    </submittedName>
</protein>
<organism evidence="1 2">
    <name type="scientific">Botryotinia fuckeliana (strain T4)</name>
    <name type="common">Noble rot fungus</name>
    <name type="synonym">Botrytis cinerea</name>
    <dbReference type="NCBI Taxonomy" id="999810"/>
    <lineage>
        <taxon>Eukaryota</taxon>
        <taxon>Fungi</taxon>
        <taxon>Dikarya</taxon>
        <taxon>Ascomycota</taxon>
        <taxon>Pezizomycotina</taxon>
        <taxon>Leotiomycetes</taxon>
        <taxon>Helotiales</taxon>
        <taxon>Sclerotiniaceae</taxon>
        <taxon>Botrytis</taxon>
    </lineage>
</organism>
<dbReference type="InParanoid" id="G2Y4C5"/>
<reference evidence="2" key="1">
    <citation type="journal article" date="2011" name="PLoS Genet.">
        <title>Genomic analysis of the necrotrophic fungal pathogens Sclerotinia sclerotiorum and Botrytis cinerea.</title>
        <authorList>
            <person name="Amselem J."/>
            <person name="Cuomo C.A."/>
            <person name="van Kan J.A."/>
            <person name="Viaud M."/>
            <person name="Benito E.P."/>
            <person name="Couloux A."/>
            <person name="Coutinho P.M."/>
            <person name="de Vries R.P."/>
            <person name="Dyer P.S."/>
            <person name="Fillinger S."/>
            <person name="Fournier E."/>
            <person name="Gout L."/>
            <person name="Hahn M."/>
            <person name="Kohn L."/>
            <person name="Lapalu N."/>
            <person name="Plummer K.M."/>
            <person name="Pradier J.M."/>
            <person name="Quevillon E."/>
            <person name="Sharon A."/>
            <person name="Simon A."/>
            <person name="ten Have A."/>
            <person name="Tudzynski B."/>
            <person name="Tudzynski P."/>
            <person name="Wincker P."/>
            <person name="Andrew M."/>
            <person name="Anthouard V."/>
            <person name="Beever R.E."/>
            <person name="Beffa R."/>
            <person name="Benoit I."/>
            <person name="Bouzid O."/>
            <person name="Brault B."/>
            <person name="Chen Z."/>
            <person name="Choquer M."/>
            <person name="Collemare J."/>
            <person name="Cotton P."/>
            <person name="Danchin E.G."/>
            <person name="Da Silva C."/>
            <person name="Gautier A."/>
            <person name="Giraud C."/>
            <person name="Giraud T."/>
            <person name="Gonzalez C."/>
            <person name="Grossetete S."/>
            <person name="Guldener U."/>
            <person name="Henrissat B."/>
            <person name="Howlett B.J."/>
            <person name="Kodira C."/>
            <person name="Kretschmer M."/>
            <person name="Lappartient A."/>
            <person name="Leroch M."/>
            <person name="Levis C."/>
            <person name="Mauceli E."/>
            <person name="Neuveglise C."/>
            <person name="Oeser B."/>
            <person name="Pearson M."/>
            <person name="Poulain J."/>
            <person name="Poussereau N."/>
            <person name="Quesneville H."/>
            <person name="Rascle C."/>
            <person name="Schumacher J."/>
            <person name="Segurens B."/>
            <person name="Sexton A."/>
            <person name="Silva E."/>
            <person name="Sirven C."/>
            <person name="Soanes D.M."/>
            <person name="Talbot N.J."/>
            <person name="Templeton M."/>
            <person name="Yandava C."/>
            <person name="Yarden O."/>
            <person name="Zeng Q."/>
            <person name="Rollins J.A."/>
            <person name="Lebrun M.H."/>
            <person name="Dickman M."/>
        </authorList>
    </citation>
    <scope>NUCLEOTIDE SEQUENCE [LARGE SCALE GENOMIC DNA]</scope>
    <source>
        <strain evidence="2">T4</strain>
    </source>
</reference>
<dbReference type="AlphaFoldDB" id="G2Y4C5"/>
<name>G2Y4C5_BOTF4</name>
<evidence type="ECO:0000313" key="2">
    <source>
        <dbReference type="Proteomes" id="UP000008177"/>
    </source>
</evidence>
<proteinExistence type="predicted"/>
<gene>
    <name evidence="1" type="ORF">BofuT4_P006740.1</name>
</gene>